<evidence type="ECO:0000259" key="2">
    <source>
        <dbReference type="PROSITE" id="PS50097"/>
    </source>
</evidence>
<dbReference type="AlphaFoldDB" id="A0A0C3Q7N6"/>
<dbReference type="SUPFAM" id="SSF54695">
    <property type="entry name" value="POZ domain"/>
    <property type="match status" value="1"/>
</dbReference>
<reference evidence="3 4" key="1">
    <citation type="submission" date="2014-04" db="EMBL/GenBank/DDBJ databases">
        <authorList>
            <consortium name="DOE Joint Genome Institute"/>
            <person name="Kuo A."/>
            <person name="Girlanda M."/>
            <person name="Perotto S."/>
            <person name="Kohler A."/>
            <person name="Nagy L.G."/>
            <person name="Floudas D."/>
            <person name="Copeland A."/>
            <person name="Barry K.W."/>
            <person name="Cichocki N."/>
            <person name="Veneault-Fourrey C."/>
            <person name="LaButti K."/>
            <person name="Lindquist E.A."/>
            <person name="Lipzen A."/>
            <person name="Lundell T."/>
            <person name="Morin E."/>
            <person name="Murat C."/>
            <person name="Sun H."/>
            <person name="Tunlid A."/>
            <person name="Henrissat B."/>
            <person name="Grigoriev I.V."/>
            <person name="Hibbett D.S."/>
            <person name="Martin F."/>
            <person name="Nordberg H.P."/>
            <person name="Cantor M.N."/>
            <person name="Hua S.X."/>
        </authorList>
    </citation>
    <scope>NUCLEOTIDE SEQUENCE [LARGE SCALE GENOMIC DNA]</scope>
    <source>
        <strain evidence="3 4">MUT 4182</strain>
    </source>
</reference>
<evidence type="ECO:0000313" key="3">
    <source>
        <dbReference type="EMBL" id="KIO25655.1"/>
    </source>
</evidence>
<feature type="domain" description="BTB" evidence="2">
    <location>
        <begin position="48"/>
        <end position="129"/>
    </location>
</feature>
<protein>
    <recommendedName>
        <fullName evidence="2">BTB domain-containing protein</fullName>
    </recommendedName>
</protein>
<feature type="region of interest" description="Disordered" evidence="1">
    <location>
        <begin position="1"/>
        <end position="20"/>
    </location>
</feature>
<dbReference type="EMBL" id="KN823038">
    <property type="protein sequence ID" value="KIO25655.1"/>
    <property type="molecule type" value="Genomic_DNA"/>
</dbReference>
<dbReference type="PROSITE" id="PS50097">
    <property type="entry name" value="BTB"/>
    <property type="match status" value="1"/>
</dbReference>
<dbReference type="Proteomes" id="UP000054248">
    <property type="component" value="Unassembled WGS sequence"/>
</dbReference>
<sequence length="339" mass="38401">MKEKGAKCPPYTAPGVGLTSNSQDLSSDPLVIRGRWYRKHKYHWYDEGNIAFLIENTAFRLHGSVLSRKSPVMSNLLSIPHPSPPNPFDESEKQDVIIDGVPFVVLHDNAMDFAHVLDFIYPKTLPGARTGHLDAHDLMGTVRLAGKYLIQDLLEWAVAKLGKEFLLRQDHSSFAKALKDAKRYSDPKFCVKVIQFSRQCSLPQFLPLAFYALATADWSARLGAVACLQELSLDDQCRIHEGRVALTRLVLTWAFPMPENHGAVAKCSSWSCKRISPAIWEDARERWENLMLHPIEELDGRLSLFHESLCSDCRMKIDCGTQEFRDGLVQLLTDFFTLD</sequence>
<dbReference type="Gene3D" id="3.30.710.10">
    <property type="entry name" value="Potassium Channel Kv1.1, Chain A"/>
    <property type="match status" value="1"/>
</dbReference>
<dbReference type="InterPro" id="IPR011333">
    <property type="entry name" value="SKP1/BTB/POZ_sf"/>
</dbReference>
<gene>
    <name evidence="3" type="ORF">M407DRAFT_25030</name>
</gene>
<dbReference type="HOGENOM" id="CLU_033082_2_0_1"/>
<name>A0A0C3Q7N6_9AGAM</name>
<organism evidence="3 4">
    <name type="scientific">Tulasnella calospora MUT 4182</name>
    <dbReference type="NCBI Taxonomy" id="1051891"/>
    <lineage>
        <taxon>Eukaryota</taxon>
        <taxon>Fungi</taxon>
        <taxon>Dikarya</taxon>
        <taxon>Basidiomycota</taxon>
        <taxon>Agaricomycotina</taxon>
        <taxon>Agaricomycetes</taxon>
        <taxon>Cantharellales</taxon>
        <taxon>Tulasnellaceae</taxon>
        <taxon>Tulasnella</taxon>
    </lineage>
</organism>
<dbReference type="STRING" id="1051891.A0A0C3Q7N6"/>
<proteinExistence type="predicted"/>
<accession>A0A0C3Q7N6</accession>
<dbReference type="CDD" id="cd18186">
    <property type="entry name" value="BTB_POZ_ZBTB_KLHL-like"/>
    <property type="match status" value="1"/>
</dbReference>
<reference evidence="4" key="2">
    <citation type="submission" date="2015-01" db="EMBL/GenBank/DDBJ databases">
        <title>Evolutionary Origins and Diversification of the Mycorrhizal Mutualists.</title>
        <authorList>
            <consortium name="DOE Joint Genome Institute"/>
            <consortium name="Mycorrhizal Genomics Consortium"/>
            <person name="Kohler A."/>
            <person name="Kuo A."/>
            <person name="Nagy L.G."/>
            <person name="Floudas D."/>
            <person name="Copeland A."/>
            <person name="Barry K.W."/>
            <person name="Cichocki N."/>
            <person name="Veneault-Fourrey C."/>
            <person name="LaButti K."/>
            <person name="Lindquist E.A."/>
            <person name="Lipzen A."/>
            <person name="Lundell T."/>
            <person name="Morin E."/>
            <person name="Murat C."/>
            <person name="Riley R."/>
            <person name="Ohm R."/>
            <person name="Sun H."/>
            <person name="Tunlid A."/>
            <person name="Henrissat B."/>
            <person name="Grigoriev I.V."/>
            <person name="Hibbett D.S."/>
            <person name="Martin F."/>
        </authorList>
    </citation>
    <scope>NUCLEOTIDE SEQUENCE [LARGE SCALE GENOMIC DNA]</scope>
    <source>
        <strain evidence="4">MUT 4182</strain>
    </source>
</reference>
<dbReference type="OrthoDB" id="3218112at2759"/>
<dbReference type="InterPro" id="IPR000210">
    <property type="entry name" value="BTB/POZ_dom"/>
</dbReference>
<evidence type="ECO:0000313" key="4">
    <source>
        <dbReference type="Proteomes" id="UP000054248"/>
    </source>
</evidence>
<evidence type="ECO:0000256" key="1">
    <source>
        <dbReference type="SAM" id="MobiDB-lite"/>
    </source>
</evidence>
<keyword evidence="4" id="KW-1185">Reference proteome</keyword>